<name>A0A1D8KMU2_9CAUD</name>
<reference evidence="1 2" key="1">
    <citation type="journal article" date="2016" name="Virology">
        <title>The genomic content and context of auxiliary metabolic genes in marine cyanomyoviruses.</title>
        <authorList>
            <person name="Crummett L.T."/>
            <person name="Puxty R.J."/>
            <person name="Weihe C."/>
            <person name="Marston M.F."/>
            <person name="Martiny J.B."/>
        </authorList>
    </citation>
    <scope>NUCLEOTIDE SEQUENCE [LARGE SCALE GENOMIC DNA]</scope>
    <source>
        <strain evidence="1">0810PA29</strain>
    </source>
</reference>
<sequence length="56" mass="6642">MNKAIRKGERGEVSYSESELHYLKKKRRKLQEWIHSATISQNNGFGQYLDEQNDDD</sequence>
<protein>
    <submittedName>
        <fullName evidence="1">Uncharacterized protein</fullName>
    </submittedName>
</protein>
<evidence type="ECO:0000313" key="2">
    <source>
        <dbReference type="Proteomes" id="UP000224839"/>
    </source>
</evidence>
<dbReference type="Proteomes" id="UP000224839">
    <property type="component" value="Segment"/>
</dbReference>
<proteinExistence type="predicted"/>
<evidence type="ECO:0000313" key="1">
    <source>
        <dbReference type="EMBL" id="AOV59982.1"/>
    </source>
</evidence>
<dbReference type="EMBL" id="KU686203">
    <property type="protein sequence ID" value="AOV59982.1"/>
    <property type="molecule type" value="Genomic_DNA"/>
</dbReference>
<accession>A0A1D8KMU2</accession>
<organism evidence="1 2">
    <name type="scientific">Synechococcus phage S-CAM8</name>
    <dbReference type="NCBI Taxonomy" id="754038"/>
    <lineage>
        <taxon>Viruses</taxon>
        <taxon>Duplodnaviria</taxon>
        <taxon>Heunggongvirae</taxon>
        <taxon>Uroviricota</taxon>
        <taxon>Caudoviricetes</taxon>
        <taxon>Pantevenvirales</taxon>
        <taxon>Kyanoviridae</taxon>
        <taxon>Neritesvirus</taxon>
        <taxon>Neritesvirus scam8</taxon>
    </lineage>
</organism>
<gene>
    <name evidence="1" type="ORF">P29A0810_046</name>
</gene>